<dbReference type="RefSeq" id="WP_354699202.1">
    <property type="nucleotide sequence ID" value="NZ_CP114014.1"/>
</dbReference>
<name>A0AAU7B2B8_9ACTN</name>
<dbReference type="AlphaFoldDB" id="A0AAU7B2B8"/>
<sequence length="598" mass="58991">MPRHARRRTAALAVAGAAALSGAADASAASLGALDTAFGGGVVQLPAGTQLHAGAVQTDGKLVVTGFTGKTEDPRLLVARLTPTGTLDTTFGNGGSAAVPLPSGAIGAAGDAVAIQADGKILVAGDALGDSGADGMLVTRLNADGTPDGGFGSGGSAVIERGTGGQGEANAVAVRADGTIVVAGAAIGSEKGVPTGAIGQLKADGSSGGSTRHLDIGESTIRSIALQGDGKIAYAGSRKPGQEIITIVGRANADGTKDSSFGDGGLRQTNFARNGGASSAFRGVAVQPDGKIVATGYAFNGSGAGIDKIVFRVDTAGNPDGAFGPSGVCYFNASASQNINSQIPAGGAGVAIADGHIYTGGGFDQSGLGALAIGAQSDNGSADAAFGNAGQTITPLNDYSPPVYGSGVALGNDGIYVIGSAGNLGGSKAQGVIARYGAYALKADPGPGPGPANPPIPPTEPIKPVTPTTAKLSKASLSPSKISASSKVASRNRTKLSYTLSAAGSVRLIVEQKLQGRRVGSKCVKTTKVNTKKKKCTYYAAVGSSKTLKGKKGSNTLTLTKKITNKTLKPGTYRLVLQVLSGKKTTGAKTTKTLTVTK</sequence>
<dbReference type="Gene3D" id="2.80.10.50">
    <property type="match status" value="3"/>
</dbReference>
<evidence type="ECO:0000256" key="1">
    <source>
        <dbReference type="SAM" id="MobiDB-lite"/>
    </source>
</evidence>
<feature type="compositionally biased region" description="Pro residues" evidence="1">
    <location>
        <begin position="446"/>
        <end position="461"/>
    </location>
</feature>
<gene>
    <name evidence="3" type="ORF">DSM112329_04911</name>
</gene>
<feature type="chain" id="PRO_5043884960" description="Delta-60 repeat domain-containing protein" evidence="2">
    <location>
        <begin position="29"/>
        <end position="598"/>
    </location>
</feature>
<evidence type="ECO:0000256" key="2">
    <source>
        <dbReference type="SAM" id="SignalP"/>
    </source>
</evidence>
<dbReference type="SUPFAM" id="SSF82171">
    <property type="entry name" value="DPP6 N-terminal domain-like"/>
    <property type="match status" value="1"/>
</dbReference>
<feature type="region of interest" description="Disordered" evidence="1">
    <location>
        <begin position="445"/>
        <end position="466"/>
    </location>
</feature>
<dbReference type="KEGG" id="parq:DSM112329_04911"/>
<protein>
    <recommendedName>
        <fullName evidence="4">Delta-60 repeat domain-containing protein</fullName>
    </recommendedName>
</protein>
<accession>A0AAU7B2B8</accession>
<reference evidence="3" key="1">
    <citation type="submission" date="2022-12" db="EMBL/GenBank/DDBJ databases">
        <title>Paraconexibacter alkalitolerans sp. nov. and Baekduia alba sp. nov., isolated from soil and emended description of the genera Paraconexibacter (Chun et al., 2020) and Baekduia (An et al., 2020).</title>
        <authorList>
            <person name="Vieira S."/>
            <person name="Huber K.J."/>
            <person name="Geppert A."/>
            <person name="Wolf J."/>
            <person name="Neumann-Schaal M."/>
            <person name="Muesken M."/>
            <person name="Overmann J."/>
        </authorList>
    </citation>
    <scope>NUCLEOTIDE SEQUENCE</scope>
    <source>
        <strain evidence="3">AEG42_29</strain>
    </source>
</reference>
<evidence type="ECO:0008006" key="4">
    <source>
        <dbReference type="Google" id="ProtNLM"/>
    </source>
</evidence>
<dbReference type="EMBL" id="CP114014">
    <property type="protein sequence ID" value="XAY08016.1"/>
    <property type="molecule type" value="Genomic_DNA"/>
</dbReference>
<proteinExistence type="predicted"/>
<dbReference type="Pfam" id="PF17164">
    <property type="entry name" value="DUF5122"/>
    <property type="match status" value="4"/>
</dbReference>
<dbReference type="NCBIfam" id="TIGR02608">
    <property type="entry name" value="delta_60_rpt"/>
    <property type="match status" value="4"/>
</dbReference>
<keyword evidence="2" id="KW-0732">Signal</keyword>
<evidence type="ECO:0000313" key="3">
    <source>
        <dbReference type="EMBL" id="XAY08016.1"/>
    </source>
</evidence>
<feature type="signal peptide" evidence="2">
    <location>
        <begin position="1"/>
        <end position="28"/>
    </location>
</feature>
<dbReference type="InterPro" id="IPR013431">
    <property type="entry name" value="Delta_60_rpt"/>
</dbReference>
<organism evidence="3">
    <name type="scientific">Paraconexibacter sp. AEG42_29</name>
    <dbReference type="NCBI Taxonomy" id="2997339"/>
    <lineage>
        <taxon>Bacteria</taxon>
        <taxon>Bacillati</taxon>
        <taxon>Actinomycetota</taxon>
        <taxon>Thermoleophilia</taxon>
        <taxon>Solirubrobacterales</taxon>
        <taxon>Paraconexibacteraceae</taxon>
        <taxon>Paraconexibacter</taxon>
    </lineage>
</organism>